<feature type="domain" description="Prophage endopeptidase tail N-terminal" evidence="2">
    <location>
        <begin position="4"/>
        <end position="81"/>
    </location>
</feature>
<evidence type="ECO:0000259" key="2">
    <source>
        <dbReference type="Pfam" id="PF18994"/>
    </source>
</evidence>
<dbReference type="Gene3D" id="3.55.50.40">
    <property type="match status" value="1"/>
</dbReference>
<evidence type="ECO:0000259" key="1">
    <source>
        <dbReference type="Pfam" id="PF06605"/>
    </source>
</evidence>
<comment type="caution">
    <text evidence="3">The sequence shown here is derived from an EMBL/GenBank/DDBJ whole genome shotgun (WGS) entry which is preliminary data.</text>
</comment>
<gene>
    <name evidence="3" type="ORF">OIH86_11250</name>
</gene>
<keyword evidence="4" id="KW-1185">Reference proteome</keyword>
<dbReference type="InterPro" id="IPR010572">
    <property type="entry name" value="Tail_dom"/>
</dbReference>
<dbReference type="Gene3D" id="6.20.110.10">
    <property type="match status" value="1"/>
</dbReference>
<dbReference type="Proteomes" id="UP001526147">
    <property type="component" value="Unassembled WGS sequence"/>
</dbReference>
<organism evidence="3 4">
    <name type="scientific">Metabacillus halosaccharovorans</name>
    <dbReference type="NCBI Taxonomy" id="930124"/>
    <lineage>
        <taxon>Bacteria</taxon>
        <taxon>Bacillati</taxon>
        <taxon>Bacillota</taxon>
        <taxon>Bacilli</taxon>
        <taxon>Bacillales</taxon>
        <taxon>Bacillaceae</taxon>
        <taxon>Metabacillus</taxon>
    </lineage>
</organism>
<evidence type="ECO:0000313" key="3">
    <source>
        <dbReference type="EMBL" id="MCV9886235.1"/>
    </source>
</evidence>
<evidence type="ECO:0000313" key="4">
    <source>
        <dbReference type="Proteomes" id="UP001526147"/>
    </source>
</evidence>
<protein>
    <submittedName>
        <fullName evidence="3">Phage tail protein</fullName>
    </submittedName>
</protein>
<sequence>MDLCIKTITGEVEMLTDYGVARKNGINGEKTIDASVTKTDINKHSYPLIKNENIFIYDNDEYIVKILKERTIGDTKKVECKAIHRIFDDLKFHRIYEVTSGTVRIEALLGFSLEGSGYTFSVDTTNLPLSVEVENFGDDSSLSLLKSVIEKFGAEFDVIGKHIYVSNQMGRVTDHQVHHKLNIKDPTQEINSNDFATYIRGYGKKNEDGTYAAYVEYTSPIAEIYGIKHAPPIRDERFTDNASLLATCQRELHDSIDVSIQLTYVELQELGIQDIRKGDYVWCILDPFDIYVQIRVVDVEDFSDPYKSPVFTLGTITKKATDIMVSFNTTQKTVEKVVDTSSNKVKQSALSTTTNYVVDAIERTFSQVDYSELGIMLTEAAIFMRQVRLKKGGIFVSTDGAILTLAVGPDGVNMEAAYGILSEDHVSIGPGTTFAEGYDPSQITVPEYQLATENTNGLMSYTDKLKLNQIVISQQGQVIDLSILVGKINDLEERINTLEAGGGSNV</sequence>
<dbReference type="EMBL" id="JAOYEY010000036">
    <property type="protein sequence ID" value="MCV9886235.1"/>
    <property type="molecule type" value="Genomic_DNA"/>
</dbReference>
<name>A0ABT3DGP4_9BACI</name>
<dbReference type="Pfam" id="PF18994">
    <property type="entry name" value="Prophage_tailD1"/>
    <property type="match status" value="1"/>
</dbReference>
<proteinExistence type="predicted"/>
<dbReference type="RefSeq" id="WP_264142863.1">
    <property type="nucleotide sequence ID" value="NZ_JAOYEY010000036.1"/>
</dbReference>
<accession>A0ABT3DGP4</accession>
<reference evidence="3 4" key="1">
    <citation type="submission" date="2022-10" db="EMBL/GenBank/DDBJ databases">
        <title>Draft genome assembly of moderately radiation resistant bacterium Metabacillus halosaccharovorans.</title>
        <authorList>
            <person name="Pal S."/>
            <person name="Gopinathan A."/>
        </authorList>
    </citation>
    <scope>NUCLEOTIDE SEQUENCE [LARGE SCALE GENOMIC DNA]</scope>
    <source>
        <strain evidence="3 4">VITHBRA001</strain>
    </source>
</reference>
<dbReference type="InterPro" id="IPR044051">
    <property type="entry name" value="Prophage_tail_N"/>
</dbReference>
<dbReference type="Pfam" id="PF06605">
    <property type="entry name" value="Prophage_tail"/>
    <property type="match status" value="1"/>
</dbReference>
<feature type="domain" description="Tail spike" evidence="1">
    <location>
        <begin position="89"/>
        <end position="327"/>
    </location>
</feature>